<dbReference type="AlphaFoldDB" id="A0A840QKZ0"/>
<proteinExistence type="predicted"/>
<name>A0A840QKZ0_9PSEU</name>
<dbReference type="RefSeq" id="WP_184732964.1">
    <property type="nucleotide sequence ID" value="NZ_JACHIW010000003.1"/>
</dbReference>
<dbReference type="Gene3D" id="3.90.1200.10">
    <property type="match status" value="1"/>
</dbReference>
<keyword evidence="2" id="KW-1185">Reference proteome</keyword>
<protein>
    <recommendedName>
        <fullName evidence="3">Aminoglycoside phosphotransferase</fullName>
    </recommendedName>
</protein>
<evidence type="ECO:0000313" key="1">
    <source>
        <dbReference type="EMBL" id="MBB5159913.1"/>
    </source>
</evidence>
<organism evidence="1 2">
    <name type="scientific">Saccharopolyspora phatthalungensis</name>
    <dbReference type="NCBI Taxonomy" id="664693"/>
    <lineage>
        <taxon>Bacteria</taxon>
        <taxon>Bacillati</taxon>
        <taxon>Actinomycetota</taxon>
        <taxon>Actinomycetes</taxon>
        <taxon>Pseudonocardiales</taxon>
        <taxon>Pseudonocardiaceae</taxon>
        <taxon>Saccharopolyspora</taxon>
    </lineage>
</organism>
<reference evidence="1 2" key="1">
    <citation type="submission" date="2020-08" db="EMBL/GenBank/DDBJ databases">
        <title>Sequencing the genomes of 1000 actinobacteria strains.</title>
        <authorList>
            <person name="Klenk H.-P."/>
        </authorList>
    </citation>
    <scope>NUCLEOTIDE SEQUENCE [LARGE SCALE GENOMIC DNA]</scope>
    <source>
        <strain evidence="1 2">DSM 45584</strain>
    </source>
</reference>
<dbReference type="InterPro" id="IPR011009">
    <property type="entry name" value="Kinase-like_dom_sf"/>
</dbReference>
<dbReference type="SUPFAM" id="SSF56112">
    <property type="entry name" value="Protein kinase-like (PK-like)"/>
    <property type="match status" value="1"/>
</dbReference>
<dbReference type="Proteomes" id="UP000584374">
    <property type="component" value="Unassembled WGS sequence"/>
</dbReference>
<gene>
    <name evidence="1" type="ORF">BJ970_007513</name>
</gene>
<evidence type="ECO:0000313" key="2">
    <source>
        <dbReference type="Proteomes" id="UP000584374"/>
    </source>
</evidence>
<comment type="caution">
    <text evidence="1">The sequence shown here is derived from an EMBL/GenBank/DDBJ whole genome shotgun (WGS) entry which is preliminary data.</text>
</comment>
<accession>A0A840QKZ0</accession>
<dbReference type="EMBL" id="JACHIW010000003">
    <property type="protein sequence ID" value="MBB5159913.1"/>
    <property type="molecule type" value="Genomic_DNA"/>
</dbReference>
<evidence type="ECO:0008006" key="3">
    <source>
        <dbReference type="Google" id="ProtNLM"/>
    </source>
</evidence>
<sequence length="272" mass="29858">MAKRIQWADFPGSLIESISARTGPIIAGRAVTDGQNSPLAAVLETRNGRVFAKGLPSDHRMVITQAREAAAAPLVKGISPELLFWFDENGWKVNGFEHIDGRSAHYQPGSPDIDLVVDLMGVLSAIEIPAGPGPWKPIETRMRTYVDDPADAKIFAGSALTHTDWVPDNILISQGQAWLIDWAWATPAQSWTDPAFWLLRLMARGHSIAQAEAIAARLPAYAVADPEHVAVFAHANMNMWNEIDRDHPSPWATTMAATARAWSESRRGVSRR</sequence>